<dbReference type="Gene3D" id="1.10.510.10">
    <property type="entry name" value="Transferase(Phosphotransferase) domain 1"/>
    <property type="match status" value="1"/>
</dbReference>
<evidence type="ECO:0000256" key="17">
    <source>
        <dbReference type="SAM" id="Phobius"/>
    </source>
</evidence>
<dbReference type="Gene3D" id="3.80.10.10">
    <property type="entry name" value="Ribonuclease Inhibitor"/>
    <property type="match status" value="2"/>
</dbReference>
<accession>A0A6G1C5S4</accession>
<name>A0A6G1C5S4_9ORYZ</name>
<evidence type="ECO:0000256" key="12">
    <source>
        <dbReference type="ARBA" id="ARBA00022840"/>
    </source>
</evidence>
<dbReference type="PROSITE" id="PS51450">
    <property type="entry name" value="LRR"/>
    <property type="match status" value="1"/>
</dbReference>
<evidence type="ECO:0000256" key="2">
    <source>
        <dbReference type="ARBA" id="ARBA00012513"/>
    </source>
</evidence>
<evidence type="ECO:0000313" key="19">
    <source>
        <dbReference type="EMBL" id="KAF0895808.1"/>
    </source>
</evidence>
<keyword evidence="6" id="KW-0808">Transferase</keyword>
<evidence type="ECO:0000313" key="20">
    <source>
        <dbReference type="Proteomes" id="UP000479710"/>
    </source>
</evidence>
<keyword evidence="9" id="KW-0677">Repeat</keyword>
<evidence type="ECO:0000256" key="4">
    <source>
        <dbReference type="ARBA" id="ARBA00022527"/>
    </source>
</evidence>
<dbReference type="SUPFAM" id="SSF56112">
    <property type="entry name" value="Protein kinase-like (PK-like)"/>
    <property type="match status" value="1"/>
</dbReference>
<keyword evidence="11" id="KW-0418">Kinase</keyword>
<keyword evidence="15" id="KW-0325">Glycoprotein</keyword>
<dbReference type="Gene3D" id="3.30.200.20">
    <property type="entry name" value="Phosphorylase Kinase, domain 1"/>
    <property type="match status" value="1"/>
</dbReference>
<sequence length="672" mass="73939">GNIPNEFSDFLKIEDLNVANNMLTGRFPQAILNLSTTVHLYLGPNRLSGEVPSNLLDFLPNLQALVLGDNLFQGHIPKSLGNSSNLRLLDISRNSFTGVVPSSIGKPTELYWLNLEINQLQAHKKEDWEFMNSLANCSRLQIFSLAYNRLEGHLPRGNQISGVFPSGIEHLSDLIVLSLGTNKFTGSLPEWLGNLKKLQVLDLYENYFTGFIPSSLSNLSQLIALLLHSNKLVGHIPSLGNLQMLQIFNISNNNLDGVIPNAIFSLPSIIQIDLSFNNLRGQLPTNIGNAKQLLSLDLSSNKLSQDIPNALGNCESLEEIMLGTNSFSGRIPVSLGNIGNLKILNLSYNNLTWSIPASLSNLQYLEQLDLSFNHLKGMVPTKGIFKNVTAFWINGNDGLCGGTPESHLPTCPIVPLVSSKHKNSILLKAVTPLACMVSLAIVIYIFFIWRRKLKRESLSLLPFGSNFPKVSYNNLFKATKGFSTSNLIGTGRYSSVYVGRLFQDNNTVAVKVFSLETRGAQKSFIAECNALRNVRHRNLVPILTACSSIDSKGNDFKALVYKFMPQGDLHKLLYSTGDDRYSSNLNHITLAQRISIAVDVSDALEYLHHNNQGTIVHCDLKPSNILLDNNMIAHVGDFGLVRFKIDSSSPSLGDSNSTSSFAIKGTIGYIAP</sequence>
<dbReference type="FunFam" id="3.80.10.10:FF:000288">
    <property type="entry name" value="LRR receptor-like serine/threonine-protein kinase EFR"/>
    <property type="match status" value="1"/>
</dbReference>
<gene>
    <name evidence="19" type="ORF">E2562_016541</name>
</gene>
<evidence type="ECO:0000256" key="6">
    <source>
        <dbReference type="ARBA" id="ARBA00022679"/>
    </source>
</evidence>
<feature type="non-terminal residue" evidence="19">
    <location>
        <position position="672"/>
    </location>
</feature>
<dbReference type="PROSITE" id="PS00107">
    <property type="entry name" value="PROTEIN_KINASE_ATP"/>
    <property type="match status" value="1"/>
</dbReference>
<dbReference type="GO" id="GO:0004674">
    <property type="term" value="F:protein serine/threonine kinase activity"/>
    <property type="evidence" value="ECO:0007669"/>
    <property type="project" value="UniProtKB-KW"/>
</dbReference>
<evidence type="ECO:0000256" key="1">
    <source>
        <dbReference type="ARBA" id="ARBA00004162"/>
    </source>
</evidence>
<evidence type="ECO:0000256" key="9">
    <source>
        <dbReference type="ARBA" id="ARBA00022737"/>
    </source>
</evidence>
<comment type="caution">
    <text evidence="19">The sequence shown here is derived from an EMBL/GenBank/DDBJ whole genome shotgun (WGS) entry which is preliminary data.</text>
</comment>
<dbReference type="GO" id="GO:0005524">
    <property type="term" value="F:ATP binding"/>
    <property type="evidence" value="ECO:0007669"/>
    <property type="project" value="UniProtKB-UniRule"/>
</dbReference>
<feature type="non-terminal residue" evidence="19">
    <location>
        <position position="1"/>
    </location>
</feature>
<evidence type="ECO:0000256" key="14">
    <source>
        <dbReference type="ARBA" id="ARBA00023136"/>
    </source>
</evidence>
<dbReference type="PROSITE" id="PS50011">
    <property type="entry name" value="PROTEIN_KINASE_DOM"/>
    <property type="match status" value="1"/>
</dbReference>
<evidence type="ECO:0000256" key="3">
    <source>
        <dbReference type="ARBA" id="ARBA00022475"/>
    </source>
</evidence>
<dbReference type="Pfam" id="PF13855">
    <property type="entry name" value="LRR_8"/>
    <property type="match status" value="1"/>
</dbReference>
<protein>
    <recommendedName>
        <fullName evidence="2">non-specific serine/threonine protein kinase</fullName>
        <ecNumber evidence="2">2.7.11.1</ecNumber>
    </recommendedName>
</protein>
<dbReference type="Proteomes" id="UP000479710">
    <property type="component" value="Unassembled WGS sequence"/>
</dbReference>
<dbReference type="EC" id="2.7.11.1" evidence="2"/>
<dbReference type="InterPro" id="IPR051809">
    <property type="entry name" value="Plant_receptor-like_S/T_kinase"/>
</dbReference>
<keyword evidence="14 17" id="KW-0472">Membrane</keyword>
<dbReference type="InterPro" id="IPR001611">
    <property type="entry name" value="Leu-rich_rpt"/>
</dbReference>
<dbReference type="PANTHER" id="PTHR27008">
    <property type="entry name" value="OS04G0122200 PROTEIN"/>
    <property type="match status" value="1"/>
</dbReference>
<dbReference type="FunFam" id="3.30.200.20:FF:000432">
    <property type="entry name" value="LRR receptor-like serine/threonine-protein kinase EFR"/>
    <property type="match status" value="1"/>
</dbReference>
<keyword evidence="5" id="KW-0433">Leucine-rich repeat</keyword>
<keyword evidence="3" id="KW-1003">Cell membrane</keyword>
<dbReference type="InterPro" id="IPR008271">
    <property type="entry name" value="Ser/Thr_kinase_AS"/>
</dbReference>
<dbReference type="EMBL" id="SPHZ02000010">
    <property type="protein sequence ID" value="KAF0895808.1"/>
    <property type="molecule type" value="Genomic_DNA"/>
</dbReference>
<dbReference type="InterPro" id="IPR003591">
    <property type="entry name" value="Leu-rich_rpt_typical-subtyp"/>
</dbReference>
<evidence type="ECO:0000256" key="7">
    <source>
        <dbReference type="ARBA" id="ARBA00022692"/>
    </source>
</evidence>
<evidence type="ECO:0000256" key="10">
    <source>
        <dbReference type="ARBA" id="ARBA00022741"/>
    </source>
</evidence>
<dbReference type="GO" id="GO:0005886">
    <property type="term" value="C:plasma membrane"/>
    <property type="evidence" value="ECO:0007669"/>
    <property type="project" value="UniProtKB-SubCell"/>
</dbReference>
<evidence type="ECO:0000256" key="16">
    <source>
        <dbReference type="PROSITE-ProRule" id="PRU10141"/>
    </source>
</evidence>
<feature type="binding site" evidence="16">
    <location>
        <position position="511"/>
    </location>
    <ligand>
        <name>ATP</name>
        <dbReference type="ChEBI" id="CHEBI:30616"/>
    </ligand>
</feature>
<keyword evidence="20" id="KW-1185">Reference proteome</keyword>
<comment type="subcellular location">
    <subcellularLocation>
        <location evidence="1">Cell membrane</location>
        <topology evidence="1">Single-pass membrane protein</topology>
    </subcellularLocation>
</comment>
<dbReference type="InterPro" id="IPR000719">
    <property type="entry name" value="Prot_kinase_dom"/>
</dbReference>
<feature type="domain" description="Protein kinase" evidence="18">
    <location>
        <begin position="482"/>
        <end position="672"/>
    </location>
</feature>
<dbReference type="SMART" id="SM00220">
    <property type="entry name" value="S_TKc"/>
    <property type="match status" value="1"/>
</dbReference>
<evidence type="ECO:0000256" key="15">
    <source>
        <dbReference type="ARBA" id="ARBA00023180"/>
    </source>
</evidence>
<keyword evidence="12 16" id="KW-0067">ATP-binding</keyword>
<feature type="transmembrane region" description="Helical" evidence="17">
    <location>
        <begin position="425"/>
        <end position="449"/>
    </location>
</feature>
<dbReference type="Pfam" id="PF00069">
    <property type="entry name" value="Pkinase"/>
    <property type="match status" value="1"/>
</dbReference>
<proteinExistence type="predicted"/>
<dbReference type="Pfam" id="PF00560">
    <property type="entry name" value="LRR_1"/>
    <property type="match status" value="6"/>
</dbReference>
<dbReference type="InterPro" id="IPR017441">
    <property type="entry name" value="Protein_kinase_ATP_BS"/>
</dbReference>
<reference evidence="19 20" key="1">
    <citation type="submission" date="2019-11" db="EMBL/GenBank/DDBJ databases">
        <title>Whole genome sequence of Oryza granulata.</title>
        <authorList>
            <person name="Li W."/>
        </authorList>
    </citation>
    <scope>NUCLEOTIDE SEQUENCE [LARGE SCALE GENOMIC DNA]</scope>
    <source>
        <strain evidence="20">cv. Menghai</strain>
        <tissue evidence="19">Leaf</tissue>
    </source>
</reference>
<organism evidence="19 20">
    <name type="scientific">Oryza meyeriana var. granulata</name>
    <dbReference type="NCBI Taxonomy" id="110450"/>
    <lineage>
        <taxon>Eukaryota</taxon>
        <taxon>Viridiplantae</taxon>
        <taxon>Streptophyta</taxon>
        <taxon>Embryophyta</taxon>
        <taxon>Tracheophyta</taxon>
        <taxon>Spermatophyta</taxon>
        <taxon>Magnoliopsida</taxon>
        <taxon>Liliopsida</taxon>
        <taxon>Poales</taxon>
        <taxon>Poaceae</taxon>
        <taxon>BOP clade</taxon>
        <taxon>Oryzoideae</taxon>
        <taxon>Oryzeae</taxon>
        <taxon>Oryzinae</taxon>
        <taxon>Oryza</taxon>
        <taxon>Oryza meyeriana</taxon>
    </lineage>
</organism>
<keyword evidence="10 16" id="KW-0547">Nucleotide-binding</keyword>
<evidence type="ECO:0000256" key="5">
    <source>
        <dbReference type="ARBA" id="ARBA00022614"/>
    </source>
</evidence>
<dbReference type="AlphaFoldDB" id="A0A6G1C5S4"/>
<dbReference type="InterPro" id="IPR032675">
    <property type="entry name" value="LRR_dom_sf"/>
</dbReference>
<dbReference type="InterPro" id="IPR011009">
    <property type="entry name" value="Kinase-like_dom_sf"/>
</dbReference>
<keyword evidence="7 17" id="KW-0812">Transmembrane</keyword>
<dbReference type="PANTHER" id="PTHR27008:SF537">
    <property type="entry name" value="OS11G0173432 PROTEIN"/>
    <property type="match status" value="1"/>
</dbReference>
<dbReference type="PROSITE" id="PS00108">
    <property type="entry name" value="PROTEIN_KINASE_ST"/>
    <property type="match status" value="1"/>
</dbReference>
<evidence type="ECO:0000256" key="11">
    <source>
        <dbReference type="ARBA" id="ARBA00022777"/>
    </source>
</evidence>
<keyword evidence="4" id="KW-0723">Serine/threonine-protein kinase</keyword>
<dbReference type="SMART" id="SM00369">
    <property type="entry name" value="LRR_TYP"/>
    <property type="match status" value="7"/>
</dbReference>
<evidence type="ECO:0000256" key="13">
    <source>
        <dbReference type="ARBA" id="ARBA00022989"/>
    </source>
</evidence>
<evidence type="ECO:0000256" key="8">
    <source>
        <dbReference type="ARBA" id="ARBA00022729"/>
    </source>
</evidence>
<keyword evidence="13 17" id="KW-1133">Transmembrane helix</keyword>
<dbReference type="OrthoDB" id="676979at2759"/>
<evidence type="ECO:0000259" key="18">
    <source>
        <dbReference type="PROSITE" id="PS50011"/>
    </source>
</evidence>
<keyword evidence="8" id="KW-0732">Signal</keyword>
<dbReference type="SUPFAM" id="SSF52058">
    <property type="entry name" value="L domain-like"/>
    <property type="match status" value="2"/>
</dbReference>